<dbReference type="InterPro" id="IPR001226">
    <property type="entry name" value="Flavodoxin_CS"/>
</dbReference>
<gene>
    <name evidence="10" type="ordered locus">TREPR_3800</name>
</gene>
<dbReference type="PANTHER" id="PTHR32145:SF11">
    <property type="entry name" value="DIFLAVIN FLAVOPROTEIN A 2-RELATED"/>
    <property type="match status" value="1"/>
</dbReference>
<comment type="similarity">
    <text evidence="2 8">Belongs to the flavodoxin family.</text>
</comment>
<dbReference type="STRING" id="545694.TREPR_3800"/>
<sequence>MKKVLIVYWSSSGNTETMAKSVAKGVTDGGGEAILKTPEAGLAELVKSADALAFGSPAMGDELIEEDEMEPFIASLGADILKDKPLGLFGSYDWGDGQWMRSWTDRMKGLGAKLDGEGIIAQLVPGEAELAKCSELGKRLAT</sequence>
<dbReference type="eggNOG" id="COG0716">
    <property type="taxonomic scope" value="Bacteria"/>
</dbReference>
<feature type="domain" description="Flavodoxin-like" evidence="9">
    <location>
        <begin position="4"/>
        <end position="141"/>
    </location>
</feature>
<evidence type="ECO:0000256" key="1">
    <source>
        <dbReference type="ARBA" id="ARBA00001917"/>
    </source>
</evidence>
<keyword evidence="5 8" id="KW-0285">Flavoprotein</keyword>
<reference evidence="10 11" key="2">
    <citation type="journal article" date="2011" name="ISME J.">
        <title>RNA-seq reveals cooperative metabolic interactions between two termite-gut spirochete species in co-culture.</title>
        <authorList>
            <person name="Rosenthal A.Z."/>
            <person name="Matson E.G."/>
            <person name="Eldar A."/>
            <person name="Leadbetter J.R."/>
        </authorList>
    </citation>
    <scope>NUCLEOTIDE SEQUENCE [LARGE SCALE GENOMIC DNA]</scope>
    <source>
        <strain evidence="11">ATCC BAA-887 / DSM 12427 / ZAS-2</strain>
    </source>
</reference>
<keyword evidence="11" id="KW-1185">Reference proteome</keyword>
<dbReference type="OrthoDB" id="9790745at2"/>
<comment type="cofactor">
    <cofactor evidence="1 8">
        <name>FMN</name>
        <dbReference type="ChEBI" id="CHEBI:58210"/>
    </cofactor>
</comment>
<dbReference type="KEGG" id="tpi:TREPR_3800"/>
<organism evidence="10 11">
    <name type="scientific">Treponema primitia (strain ATCC BAA-887 / DSM 12427 / ZAS-2)</name>
    <dbReference type="NCBI Taxonomy" id="545694"/>
    <lineage>
        <taxon>Bacteria</taxon>
        <taxon>Pseudomonadati</taxon>
        <taxon>Spirochaetota</taxon>
        <taxon>Spirochaetia</taxon>
        <taxon>Spirochaetales</taxon>
        <taxon>Treponemataceae</taxon>
        <taxon>Treponema</taxon>
    </lineage>
</organism>
<comment type="function">
    <text evidence="8">Low-potential electron donor to a number of redox enzymes.</text>
</comment>
<dbReference type="InterPro" id="IPR051285">
    <property type="entry name" value="NADH_oxidoreductase_modular"/>
</dbReference>
<evidence type="ECO:0000256" key="7">
    <source>
        <dbReference type="ARBA" id="ARBA00022982"/>
    </source>
</evidence>
<keyword evidence="4 8" id="KW-0813">Transport</keyword>
<reference evidence="11" key="1">
    <citation type="submission" date="2009-12" db="EMBL/GenBank/DDBJ databases">
        <title>Complete sequence of Treponema primitia strain ZAS-2.</title>
        <authorList>
            <person name="Tetu S.G."/>
            <person name="Matson E."/>
            <person name="Ren Q."/>
            <person name="Seshadri R."/>
            <person name="Elbourne L."/>
            <person name="Hassan K.A."/>
            <person name="Durkin A."/>
            <person name="Radune D."/>
            <person name="Mohamoud Y."/>
            <person name="Shay R."/>
            <person name="Jin S."/>
            <person name="Zhang X."/>
            <person name="Lucey K."/>
            <person name="Ballor N.R."/>
            <person name="Ottesen E."/>
            <person name="Rosenthal R."/>
            <person name="Allen A."/>
            <person name="Leadbetter J.R."/>
            <person name="Paulsen I.T."/>
        </authorList>
    </citation>
    <scope>NUCLEOTIDE SEQUENCE [LARGE SCALE GENOMIC DNA]</scope>
    <source>
        <strain evidence="11">ATCC BAA-887 / DSM 12427 / ZAS-2</strain>
    </source>
</reference>
<dbReference type="GO" id="GO:0009055">
    <property type="term" value="F:electron transfer activity"/>
    <property type="evidence" value="ECO:0007669"/>
    <property type="project" value="UniProtKB-UniRule"/>
</dbReference>
<evidence type="ECO:0000256" key="2">
    <source>
        <dbReference type="ARBA" id="ARBA00005267"/>
    </source>
</evidence>
<dbReference type="Pfam" id="PF00258">
    <property type="entry name" value="Flavodoxin_1"/>
    <property type="match status" value="1"/>
</dbReference>
<evidence type="ECO:0000256" key="8">
    <source>
        <dbReference type="RuleBase" id="RU367037"/>
    </source>
</evidence>
<name>F5YPP2_TREPZ</name>
<dbReference type="PROSITE" id="PS50902">
    <property type="entry name" value="FLAVODOXIN_LIKE"/>
    <property type="match status" value="1"/>
</dbReference>
<dbReference type="NCBIfam" id="TIGR01753">
    <property type="entry name" value="flav_short"/>
    <property type="match status" value="1"/>
</dbReference>
<keyword evidence="6 8" id="KW-0288">FMN</keyword>
<accession>F5YPP2</accession>
<dbReference type="InterPro" id="IPR008254">
    <property type="entry name" value="Flavodoxin/NO_synth"/>
</dbReference>
<keyword evidence="7 8" id="KW-0249">Electron transport</keyword>
<dbReference type="GO" id="GO:0010181">
    <property type="term" value="F:FMN binding"/>
    <property type="evidence" value="ECO:0007669"/>
    <property type="project" value="UniProtKB-UniRule"/>
</dbReference>
<dbReference type="Proteomes" id="UP000009223">
    <property type="component" value="Chromosome"/>
</dbReference>
<dbReference type="AlphaFoldDB" id="F5YPP2"/>
<dbReference type="InterPro" id="IPR029039">
    <property type="entry name" value="Flavoprotein-like_sf"/>
</dbReference>
<dbReference type="SUPFAM" id="SSF52218">
    <property type="entry name" value="Flavoproteins"/>
    <property type="match status" value="1"/>
</dbReference>
<evidence type="ECO:0000313" key="11">
    <source>
        <dbReference type="Proteomes" id="UP000009223"/>
    </source>
</evidence>
<evidence type="ECO:0000259" key="9">
    <source>
        <dbReference type="PROSITE" id="PS50902"/>
    </source>
</evidence>
<dbReference type="HOGENOM" id="CLU_051402_4_3_12"/>
<dbReference type="RefSeq" id="WP_015706535.1">
    <property type="nucleotide sequence ID" value="NC_015578.1"/>
</dbReference>
<dbReference type="PANTHER" id="PTHR32145">
    <property type="entry name" value="DIFLAVIN FLAVOPROTEIN A 2-RELATED"/>
    <property type="match status" value="1"/>
</dbReference>
<dbReference type="Gene3D" id="3.40.50.360">
    <property type="match status" value="1"/>
</dbReference>
<dbReference type="EMBL" id="CP001843">
    <property type="protein sequence ID" value="AEF84474.1"/>
    <property type="molecule type" value="Genomic_DNA"/>
</dbReference>
<protein>
    <recommendedName>
        <fullName evidence="3 8">Flavodoxin</fullName>
    </recommendedName>
</protein>
<evidence type="ECO:0000256" key="5">
    <source>
        <dbReference type="ARBA" id="ARBA00022630"/>
    </source>
</evidence>
<proteinExistence type="inferred from homology"/>
<dbReference type="InterPro" id="IPR010087">
    <property type="entry name" value="Flav_short"/>
</dbReference>
<dbReference type="PROSITE" id="PS00201">
    <property type="entry name" value="FLAVODOXIN"/>
    <property type="match status" value="1"/>
</dbReference>
<evidence type="ECO:0000256" key="3">
    <source>
        <dbReference type="ARBA" id="ARBA00017869"/>
    </source>
</evidence>
<evidence type="ECO:0000256" key="4">
    <source>
        <dbReference type="ARBA" id="ARBA00022448"/>
    </source>
</evidence>
<evidence type="ECO:0000313" key="10">
    <source>
        <dbReference type="EMBL" id="AEF84474.1"/>
    </source>
</evidence>
<evidence type="ECO:0000256" key="6">
    <source>
        <dbReference type="ARBA" id="ARBA00022643"/>
    </source>
</evidence>